<gene>
    <name evidence="1" type="ORF">GCM10007860_06560</name>
</gene>
<protein>
    <submittedName>
        <fullName evidence="1">Uncharacterized protein</fullName>
    </submittedName>
</protein>
<evidence type="ECO:0000313" key="2">
    <source>
        <dbReference type="Proteomes" id="UP001156836"/>
    </source>
</evidence>
<dbReference type="EMBL" id="BSOZ01000005">
    <property type="protein sequence ID" value="GLS03512.1"/>
    <property type="molecule type" value="Genomic_DNA"/>
</dbReference>
<reference evidence="2" key="1">
    <citation type="journal article" date="2019" name="Int. J. Syst. Evol. Microbiol.">
        <title>The Global Catalogue of Microorganisms (GCM) 10K type strain sequencing project: providing services to taxonomists for standard genome sequencing and annotation.</title>
        <authorList>
            <consortium name="The Broad Institute Genomics Platform"/>
            <consortium name="The Broad Institute Genome Sequencing Center for Infectious Disease"/>
            <person name="Wu L."/>
            <person name="Ma J."/>
        </authorList>
    </citation>
    <scope>NUCLEOTIDE SEQUENCE [LARGE SCALE GENOMIC DNA]</scope>
    <source>
        <strain evidence="2">NBRC 104970</strain>
    </source>
</reference>
<dbReference type="Proteomes" id="UP001156836">
    <property type="component" value="Unassembled WGS sequence"/>
</dbReference>
<sequence>MVREGAGDALLAEHCAEPPGNVQPVEVTQWTLVAGGELIASWPAITP</sequence>
<comment type="caution">
    <text evidence="1">The sequence shown here is derived from an EMBL/GenBank/DDBJ whole genome shotgun (WGS) entry which is preliminary data.</text>
</comment>
<evidence type="ECO:0000313" key="1">
    <source>
        <dbReference type="EMBL" id="GLS03512.1"/>
    </source>
</evidence>
<name>A0ABQ6BQC7_9NEIS</name>
<proteinExistence type="predicted"/>
<keyword evidence="2" id="KW-1185">Reference proteome</keyword>
<organism evidence="1 2">
    <name type="scientific">Chitiniphilus shinanonensis</name>
    <dbReference type="NCBI Taxonomy" id="553088"/>
    <lineage>
        <taxon>Bacteria</taxon>
        <taxon>Pseudomonadati</taxon>
        <taxon>Pseudomonadota</taxon>
        <taxon>Betaproteobacteria</taxon>
        <taxon>Neisseriales</taxon>
        <taxon>Chitinibacteraceae</taxon>
        <taxon>Chitiniphilus</taxon>
    </lineage>
</organism>
<accession>A0ABQ6BQC7</accession>